<sequence>MSVQHPADPDKRGRHPSKEDPREQGEVSAA</sequence>
<accession>A0ABR5GG94</accession>
<evidence type="ECO:0000313" key="2">
    <source>
        <dbReference type="EMBL" id="KLY37433.1"/>
    </source>
</evidence>
<evidence type="ECO:0000256" key="1">
    <source>
        <dbReference type="SAM" id="MobiDB-lite"/>
    </source>
</evidence>
<keyword evidence="3" id="KW-1185">Reference proteome</keyword>
<protein>
    <submittedName>
        <fullName evidence="2">Uncharacterized protein</fullName>
    </submittedName>
</protein>
<comment type="caution">
    <text evidence="2">The sequence shown here is derived from an EMBL/GenBank/DDBJ whole genome shotgun (WGS) entry which is preliminary data.</text>
</comment>
<feature type="compositionally biased region" description="Basic and acidic residues" evidence="1">
    <location>
        <begin position="7"/>
        <end position="30"/>
    </location>
</feature>
<dbReference type="EMBL" id="LEUS01000013">
    <property type="protein sequence ID" value="KLY37433.1"/>
    <property type="molecule type" value="Genomic_DNA"/>
</dbReference>
<evidence type="ECO:0000313" key="3">
    <source>
        <dbReference type="Proteomes" id="UP000036305"/>
    </source>
</evidence>
<name>A0ABR5GG94_9ENTR</name>
<feature type="region of interest" description="Disordered" evidence="1">
    <location>
        <begin position="1"/>
        <end position="30"/>
    </location>
</feature>
<reference evidence="2 3" key="1">
    <citation type="submission" date="2015-06" db="EMBL/GenBank/DDBJ databases">
        <title>The Genome Sequence of None.</title>
        <authorList>
            <consortium name="The Broad Institute Genomics Platform"/>
            <consortium name="The Broad Institute Genome Sequencing Center for Infectious Disease"/>
            <person name="Earl A.M."/>
            <person name="Onderdonk A.B."/>
            <person name="Kirby J."/>
            <person name="Ferraro M.J."/>
            <person name="Huang S."/>
            <person name="Spencer M."/>
            <person name="Fodor A."/>
            <person name="Hooper D."/>
            <person name="Dekker J."/>
            <person name="O'Brien T."/>
            <person name="Quan V."/>
            <person name="Gombosev A."/>
            <person name="Delaney M."/>
            <person name="DuBois A."/>
            <person name="Ernst C."/>
            <person name="Kim D.S."/>
            <person name="Rossman W."/>
            <person name="Gohs F."/>
            <person name="Petruso H."/>
            <person name="Nozar T."/>
            <person name="Mougeot F."/>
            <person name="Manson-McGuire A."/>
            <person name="Young S."/>
            <person name="Abouelleil A."/>
            <person name="Cao P."/>
            <person name="Chapman S.B."/>
            <person name="Griggs A."/>
            <person name="Priest M."/>
            <person name="Shea T."/>
            <person name="Wortman I."/>
            <person name="Wortman J.R."/>
            <person name="Nusbaum C."/>
            <person name="Birren B."/>
        </authorList>
    </citation>
    <scope>NUCLEOTIDE SEQUENCE [LARGE SCALE GENOMIC DNA]</scope>
    <source>
        <strain evidence="2 3">MGH87</strain>
    </source>
</reference>
<dbReference type="Proteomes" id="UP000036305">
    <property type="component" value="Unassembled WGS sequence"/>
</dbReference>
<proteinExistence type="predicted"/>
<gene>
    <name evidence="2" type="ORF">SK91_02201</name>
</gene>
<organism evidence="2 3">
    <name type="scientific">Klebsiella michiganensis</name>
    <dbReference type="NCBI Taxonomy" id="1134687"/>
    <lineage>
        <taxon>Bacteria</taxon>
        <taxon>Pseudomonadati</taxon>
        <taxon>Pseudomonadota</taxon>
        <taxon>Gammaproteobacteria</taxon>
        <taxon>Enterobacterales</taxon>
        <taxon>Enterobacteriaceae</taxon>
        <taxon>Klebsiella/Raoultella group</taxon>
        <taxon>Klebsiella</taxon>
    </lineage>
</organism>